<accession>A0ABV7VSF5</accession>
<dbReference type="InterPro" id="IPR001709">
    <property type="entry name" value="Flavoprot_Pyr_Nucl_cyt_Rdtase"/>
</dbReference>
<protein>
    <submittedName>
        <fullName evidence="3">Flavin reductase family protein</fullName>
    </submittedName>
</protein>
<dbReference type="Gene3D" id="3.40.50.80">
    <property type="entry name" value="Nucleotide-binding domain of ferredoxin-NADP reductase (FNR) module"/>
    <property type="match status" value="1"/>
</dbReference>
<proteinExistence type="predicted"/>
<evidence type="ECO:0000313" key="4">
    <source>
        <dbReference type="Proteomes" id="UP001595722"/>
    </source>
</evidence>
<sequence length="383" mass="42694">MSSPLSSAAPSQPGRWQQAWRWFAESLTQQPRFSDYLEPLVQLLTPNWSSVYSRADVLTLRHETDDVFTLVLRPDKSWAARGFRAGQHVELICEKDGVRAHRTFSISSSPYYLRQTGLFELTIRVQQQGAITPWLRQQFSQGGLVNISAPFGDFVLSPADNGRPLLMIAGGSGITPFRSMLAEMQALAGQRQVHLLYYARDAQQWLFRQEFERLTQQLPQFSLTLMNDAEHGLLQAGHLQQLPLDLNEPQWQLMICGPTPMIQLARQLLRDAGVDDARVDYEYFGAAPIDQVAGLEGQQHISCVRSDTQLTSNAEQPQSLLDLAEQAGLKPLSGCRIGVCHQCICKKQSGVVYNTKTGQTSDSGPQEIQLCVSVPVTDVALDL</sequence>
<dbReference type="InterPro" id="IPR036010">
    <property type="entry name" value="2Fe-2S_ferredoxin-like_sf"/>
</dbReference>
<keyword evidence="4" id="KW-1185">Reference proteome</keyword>
<dbReference type="Pfam" id="PF00111">
    <property type="entry name" value="Fer2"/>
    <property type="match status" value="1"/>
</dbReference>
<organism evidence="3 4">
    <name type="scientific">Bacterioplanoides pacificum</name>
    <dbReference type="NCBI Taxonomy" id="1171596"/>
    <lineage>
        <taxon>Bacteria</taxon>
        <taxon>Pseudomonadati</taxon>
        <taxon>Pseudomonadota</taxon>
        <taxon>Gammaproteobacteria</taxon>
        <taxon>Oceanospirillales</taxon>
        <taxon>Oceanospirillaceae</taxon>
        <taxon>Bacterioplanoides</taxon>
    </lineage>
</organism>
<evidence type="ECO:0000313" key="3">
    <source>
        <dbReference type="EMBL" id="MFC3679456.1"/>
    </source>
</evidence>
<dbReference type="Pfam" id="PF00175">
    <property type="entry name" value="NAD_binding_1"/>
    <property type="match status" value="1"/>
</dbReference>
<dbReference type="PRINTS" id="PR00410">
    <property type="entry name" value="PHEHYDRXLASE"/>
</dbReference>
<dbReference type="InterPro" id="IPR039261">
    <property type="entry name" value="FNR_nucleotide-bd"/>
</dbReference>
<dbReference type="SUPFAM" id="SSF54292">
    <property type="entry name" value="2Fe-2S ferredoxin-like"/>
    <property type="match status" value="1"/>
</dbReference>
<dbReference type="InterPro" id="IPR001041">
    <property type="entry name" value="2Fe-2S_ferredoxin-type"/>
</dbReference>
<dbReference type="PRINTS" id="PR00371">
    <property type="entry name" value="FPNCR"/>
</dbReference>
<comment type="caution">
    <text evidence="3">The sequence shown here is derived from an EMBL/GenBank/DDBJ whole genome shotgun (WGS) entry which is preliminary data.</text>
</comment>
<dbReference type="Gene3D" id="2.40.30.10">
    <property type="entry name" value="Translation factors"/>
    <property type="match status" value="1"/>
</dbReference>
<dbReference type="InterPro" id="IPR017927">
    <property type="entry name" value="FAD-bd_FR_type"/>
</dbReference>
<evidence type="ECO:0000256" key="1">
    <source>
        <dbReference type="ARBA" id="ARBA00034078"/>
    </source>
</evidence>
<dbReference type="Pfam" id="PF00970">
    <property type="entry name" value="FAD_binding_6"/>
    <property type="match status" value="1"/>
</dbReference>
<dbReference type="InterPro" id="IPR008333">
    <property type="entry name" value="Cbr1-like_FAD-bd_dom"/>
</dbReference>
<name>A0ABV7VSF5_9GAMM</name>
<dbReference type="InterPro" id="IPR001433">
    <property type="entry name" value="OxRdtase_FAD/NAD-bd"/>
</dbReference>
<dbReference type="InterPro" id="IPR012675">
    <property type="entry name" value="Beta-grasp_dom_sf"/>
</dbReference>
<comment type="cofactor">
    <cofactor evidence="1">
        <name>[2Fe-2S] cluster</name>
        <dbReference type="ChEBI" id="CHEBI:190135"/>
    </cofactor>
</comment>
<dbReference type="PROSITE" id="PS51384">
    <property type="entry name" value="FAD_FR"/>
    <property type="match status" value="1"/>
</dbReference>
<dbReference type="PANTHER" id="PTHR47354">
    <property type="entry name" value="NADH OXIDOREDUCTASE HCR"/>
    <property type="match status" value="1"/>
</dbReference>
<dbReference type="Gene3D" id="3.10.20.30">
    <property type="match status" value="1"/>
</dbReference>
<dbReference type="Proteomes" id="UP001595722">
    <property type="component" value="Unassembled WGS sequence"/>
</dbReference>
<evidence type="ECO:0000259" key="2">
    <source>
        <dbReference type="PROSITE" id="PS51384"/>
    </source>
</evidence>
<gene>
    <name evidence="3" type="ORF">ACFOMG_04935</name>
</gene>
<reference evidence="4" key="1">
    <citation type="journal article" date="2019" name="Int. J. Syst. Evol. Microbiol.">
        <title>The Global Catalogue of Microorganisms (GCM) 10K type strain sequencing project: providing services to taxonomists for standard genome sequencing and annotation.</title>
        <authorList>
            <consortium name="The Broad Institute Genomics Platform"/>
            <consortium name="The Broad Institute Genome Sequencing Center for Infectious Disease"/>
            <person name="Wu L."/>
            <person name="Ma J."/>
        </authorList>
    </citation>
    <scope>NUCLEOTIDE SEQUENCE [LARGE SCALE GENOMIC DNA]</scope>
    <source>
        <strain evidence="4">KCTC 42424</strain>
    </source>
</reference>
<dbReference type="PANTHER" id="PTHR47354:SF3">
    <property type="entry name" value="OXIDOREDUCTASE-RELATED"/>
    <property type="match status" value="1"/>
</dbReference>
<dbReference type="InterPro" id="IPR017938">
    <property type="entry name" value="Riboflavin_synthase-like_b-brl"/>
</dbReference>
<dbReference type="SUPFAM" id="SSF52343">
    <property type="entry name" value="Ferredoxin reductase-like, C-terminal NADP-linked domain"/>
    <property type="match status" value="1"/>
</dbReference>
<dbReference type="InterPro" id="IPR050415">
    <property type="entry name" value="MRET"/>
</dbReference>
<dbReference type="CDD" id="cd00207">
    <property type="entry name" value="fer2"/>
    <property type="match status" value="1"/>
</dbReference>
<dbReference type="SUPFAM" id="SSF63380">
    <property type="entry name" value="Riboflavin synthase domain-like"/>
    <property type="match status" value="1"/>
</dbReference>
<dbReference type="EMBL" id="JBHRYB010000005">
    <property type="protein sequence ID" value="MFC3679456.1"/>
    <property type="molecule type" value="Genomic_DNA"/>
</dbReference>
<dbReference type="RefSeq" id="WP_376865155.1">
    <property type="nucleotide sequence ID" value="NZ_JBHRYB010000005.1"/>
</dbReference>
<feature type="domain" description="FAD-binding FR-type" evidence="2">
    <location>
        <begin position="50"/>
        <end position="157"/>
    </location>
</feature>